<name>A0A1N6EXJ3_9GAMM</name>
<dbReference type="InterPro" id="IPR013766">
    <property type="entry name" value="Thioredoxin_domain"/>
</dbReference>
<dbReference type="PROSITE" id="PS51352">
    <property type="entry name" value="THIOREDOXIN_2"/>
    <property type="match status" value="1"/>
</dbReference>
<protein>
    <submittedName>
        <fullName evidence="2">Thiol-disulfide isomerase or thioredoxin</fullName>
    </submittedName>
</protein>
<dbReference type="InterPro" id="IPR013740">
    <property type="entry name" value="Redoxin"/>
</dbReference>
<keyword evidence="2" id="KW-0413">Isomerase</keyword>
<accession>A0A1N6EXJ3</accession>
<dbReference type="CDD" id="cd02966">
    <property type="entry name" value="TlpA_like_family"/>
    <property type="match status" value="1"/>
</dbReference>
<gene>
    <name evidence="2" type="ORF">SAMN05443662_0817</name>
</gene>
<dbReference type="SUPFAM" id="SSF52833">
    <property type="entry name" value="Thioredoxin-like"/>
    <property type="match status" value="1"/>
</dbReference>
<dbReference type="GO" id="GO:0016491">
    <property type="term" value="F:oxidoreductase activity"/>
    <property type="evidence" value="ECO:0007669"/>
    <property type="project" value="InterPro"/>
</dbReference>
<feature type="domain" description="Thioredoxin" evidence="1">
    <location>
        <begin position="21"/>
        <end position="159"/>
    </location>
</feature>
<sequence length="161" mass="17383">MPKLLVAAVVAVLVALIGITLFGNDKAPAIQVNTLDGEVVNLGHPGKPTLVNFWATTCPGCIAEMPHLAKMKQRLGKDFQIVAIAMAYDPIVQVQKYRKAHAYPFLFAHDSTGEIAAAFGGVSLTPTSFLIAPNGNIVYRKIGEVDYDKVEARVRAMLPPR</sequence>
<dbReference type="OrthoDB" id="9799347at2"/>
<dbReference type="RefSeq" id="WP_084188219.1">
    <property type="nucleotide sequence ID" value="NZ_FSRE01000002.1"/>
</dbReference>
<dbReference type="AlphaFoldDB" id="A0A1N6EXJ3"/>
<evidence type="ECO:0000259" key="1">
    <source>
        <dbReference type="PROSITE" id="PS51352"/>
    </source>
</evidence>
<reference evidence="2 3" key="1">
    <citation type="submission" date="2016-11" db="EMBL/GenBank/DDBJ databases">
        <authorList>
            <person name="Jaros S."/>
            <person name="Januszkiewicz K."/>
            <person name="Wedrychowicz H."/>
        </authorList>
    </citation>
    <scope>NUCLEOTIDE SEQUENCE [LARGE SCALE GENOMIC DNA]</scope>
    <source>
        <strain evidence="2 3">DSM 17737</strain>
    </source>
</reference>
<dbReference type="Pfam" id="PF08534">
    <property type="entry name" value="Redoxin"/>
    <property type="match status" value="1"/>
</dbReference>
<dbReference type="GO" id="GO:0016853">
    <property type="term" value="F:isomerase activity"/>
    <property type="evidence" value="ECO:0007669"/>
    <property type="project" value="UniProtKB-KW"/>
</dbReference>
<proteinExistence type="predicted"/>
<dbReference type="PANTHER" id="PTHR42852">
    <property type="entry name" value="THIOL:DISULFIDE INTERCHANGE PROTEIN DSBE"/>
    <property type="match status" value="1"/>
</dbReference>
<dbReference type="InterPro" id="IPR036249">
    <property type="entry name" value="Thioredoxin-like_sf"/>
</dbReference>
<evidence type="ECO:0000313" key="2">
    <source>
        <dbReference type="EMBL" id="SIN87704.1"/>
    </source>
</evidence>
<dbReference type="Gene3D" id="3.40.30.10">
    <property type="entry name" value="Glutaredoxin"/>
    <property type="match status" value="1"/>
</dbReference>
<evidence type="ECO:0000313" key="3">
    <source>
        <dbReference type="Proteomes" id="UP000198461"/>
    </source>
</evidence>
<dbReference type="PANTHER" id="PTHR42852:SF18">
    <property type="entry name" value="CHROMOSOME UNDETERMINED SCAFFOLD_47, WHOLE GENOME SHOTGUN SEQUENCE"/>
    <property type="match status" value="1"/>
</dbReference>
<dbReference type="InterPro" id="IPR050553">
    <property type="entry name" value="Thioredoxin_ResA/DsbE_sf"/>
</dbReference>
<keyword evidence="3" id="KW-1185">Reference proteome</keyword>
<dbReference type="EMBL" id="FSRE01000002">
    <property type="protein sequence ID" value="SIN87704.1"/>
    <property type="molecule type" value="Genomic_DNA"/>
</dbReference>
<dbReference type="Proteomes" id="UP000198461">
    <property type="component" value="Unassembled WGS sequence"/>
</dbReference>
<dbReference type="STRING" id="364032.SAMN05443662_0817"/>
<organism evidence="2 3">
    <name type="scientific">Sulfurivirga caldicuralii</name>
    <dbReference type="NCBI Taxonomy" id="364032"/>
    <lineage>
        <taxon>Bacteria</taxon>
        <taxon>Pseudomonadati</taxon>
        <taxon>Pseudomonadota</taxon>
        <taxon>Gammaproteobacteria</taxon>
        <taxon>Thiotrichales</taxon>
        <taxon>Piscirickettsiaceae</taxon>
        <taxon>Sulfurivirga</taxon>
    </lineage>
</organism>